<gene>
    <name evidence="10" type="primary">trxB</name>
    <name evidence="10" type="ORF">MFMK1_000484</name>
</gene>
<dbReference type="InterPro" id="IPR050097">
    <property type="entry name" value="Ferredoxin-NADP_redctase_2"/>
</dbReference>
<evidence type="ECO:0000313" key="10">
    <source>
        <dbReference type="EMBL" id="WRO20695.1"/>
    </source>
</evidence>
<dbReference type="PANTHER" id="PTHR48105">
    <property type="entry name" value="THIOREDOXIN REDUCTASE 1-RELATED-RELATED"/>
    <property type="match status" value="1"/>
</dbReference>
<feature type="domain" description="FAD/NAD(P)-binding" evidence="9">
    <location>
        <begin position="3"/>
        <end position="290"/>
    </location>
</feature>
<dbReference type="InterPro" id="IPR005982">
    <property type="entry name" value="Thioredox_Rdtase"/>
</dbReference>
<proteinExistence type="inferred from homology"/>
<comment type="catalytic activity">
    <reaction evidence="7">
        <text>[thioredoxin]-dithiol + NADP(+) = [thioredoxin]-disulfide + NADPH + H(+)</text>
        <dbReference type="Rhea" id="RHEA:20345"/>
        <dbReference type="Rhea" id="RHEA-COMP:10698"/>
        <dbReference type="Rhea" id="RHEA-COMP:10700"/>
        <dbReference type="ChEBI" id="CHEBI:15378"/>
        <dbReference type="ChEBI" id="CHEBI:29950"/>
        <dbReference type="ChEBI" id="CHEBI:50058"/>
        <dbReference type="ChEBI" id="CHEBI:57783"/>
        <dbReference type="ChEBI" id="CHEBI:58349"/>
        <dbReference type="EC" id="1.8.1.9"/>
    </reaction>
</comment>
<keyword evidence="3 7" id="KW-0274">FAD</keyword>
<dbReference type="Gene3D" id="3.50.50.60">
    <property type="entry name" value="FAD/NAD(P)-binding domain"/>
    <property type="match status" value="2"/>
</dbReference>
<evidence type="ECO:0000256" key="5">
    <source>
        <dbReference type="ARBA" id="ARBA00023157"/>
    </source>
</evidence>
<reference evidence="10 11" key="1">
    <citation type="submission" date="2023-04" db="EMBL/GenBank/DDBJ databases">
        <authorList>
            <person name="Hsu D."/>
        </authorList>
    </citation>
    <scope>NUCLEOTIDE SEQUENCE [LARGE SCALE GENOMIC DNA]</scope>
    <source>
        <strain evidence="10 11">MK1</strain>
    </source>
</reference>
<name>A0AAU0UIE2_9FIRM</name>
<dbReference type="PRINTS" id="PR00368">
    <property type="entry name" value="FADPNR"/>
</dbReference>
<evidence type="ECO:0000256" key="4">
    <source>
        <dbReference type="ARBA" id="ARBA00023002"/>
    </source>
</evidence>
<dbReference type="InterPro" id="IPR023753">
    <property type="entry name" value="FAD/NAD-binding_dom"/>
</dbReference>
<dbReference type="EC" id="1.8.1.9" evidence="7"/>
<keyword evidence="5" id="KW-1015">Disulfide bond</keyword>
<evidence type="ECO:0000256" key="6">
    <source>
        <dbReference type="ARBA" id="ARBA00023284"/>
    </source>
</evidence>
<evidence type="ECO:0000313" key="11">
    <source>
        <dbReference type="Proteomes" id="UP001329915"/>
    </source>
</evidence>
<dbReference type="GO" id="GO:0019430">
    <property type="term" value="P:removal of superoxide radicals"/>
    <property type="evidence" value="ECO:0007669"/>
    <property type="project" value="UniProtKB-UniRule"/>
</dbReference>
<organism evidence="10 11">
    <name type="scientific">Metallumcola ferriviriculae</name>
    <dbReference type="NCBI Taxonomy" id="3039180"/>
    <lineage>
        <taxon>Bacteria</taxon>
        <taxon>Bacillati</taxon>
        <taxon>Bacillota</taxon>
        <taxon>Clostridia</taxon>
        <taxon>Neomoorellales</taxon>
        <taxon>Desulfitibacteraceae</taxon>
        <taxon>Metallumcola</taxon>
    </lineage>
</organism>
<dbReference type="PROSITE" id="PS00573">
    <property type="entry name" value="PYRIDINE_REDOX_2"/>
    <property type="match status" value="1"/>
</dbReference>
<dbReference type="EMBL" id="CP121694">
    <property type="protein sequence ID" value="WRO20695.1"/>
    <property type="molecule type" value="Genomic_DNA"/>
</dbReference>
<evidence type="ECO:0000256" key="1">
    <source>
        <dbReference type="ARBA" id="ARBA00009333"/>
    </source>
</evidence>
<dbReference type="InterPro" id="IPR036188">
    <property type="entry name" value="FAD/NAD-bd_sf"/>
</dbReference>
<dbReference type="RefSeq" id="WP_366923581.1">
    <property type="nucleotide sequence ID" value="NZ_CP121694.1"/>
</dbReference>
<keyword evidence="11" id="KW-1185">Reference proteome</keyword>
<dbReference type="PRINTS" id="PR00469">
    <property type="entry name" value="PNDRDTASEII"/>
</dbReference>
<accession>A0AAU0UIE2</accession>
<dbReference type="KEGG" id="dbc:MFMK1_000484"/>
<dbReference type="Pfam" id="PF07992">
    <property type="entry name" value="Pyr_redox_2"/>
    <property type="match status" value="1"/>
</dbReference>
<keyword evidence="2 7" id="KW-0285">Flavoprotein</keyword>
<dbReference type="SUPFAM" id="SSF51905">
    <property type="entry name" value="FAD/NAD(P)-binding domain"/>
    <property type="match status" value="1"/>
</dbReference>
<evidence type="ECO:0000256" key="7">
    <source>
        <dbReference type="RuleBase" id="RU003880"/>
    </source>
</evidence>
<dbReference type="AlphaFoldDB" id="A0AAU0UIE2"/>
<dbReference type="Proteomes" id="UP001329915">
    <property type="component" value="Chromosome"/>
</dbReference>
<evidence type="ECO:0000256" key="8">
    <source>
        <dbReference type="RuleBase" id="RU003881"/>
    </source>
</evidence>
<comment type="cofactor">
    <cofactor evidence="8">
        <name>FAD</name>
        <dbReference type="ChEBI" id="CHEBI:57692"/>
    </cofactor>
    <text evidence="8">Binds 1 FAD per subunit.</text>
</comment>
<sequence>MLYDLAIIGGGPAGLTAALYGARGGMKTVVLEKSVPGGQAALTDMIANYPGFPSGVSGVELMTKFHQQAVEHGAELKMKNVTGLEDRNEVKIIKTGEEEIEAKTIVIATGAKARQLGAPGELKFQGRGVSYCATCDGAFFKDKRVAVVGGGDSAVEEALFLTKYASQVVLIHRRDELRAVKALQEKALNHEKMDFIWDSTVEEIKGKQKIEKVAIKNVKTGEVADHDFDGVFIFVGTEPNTDFLNGTVQLNEKGYVVANDFLATSAAGIFVAGDVREKFLRQVSTAVGDGAHAAMAAERYLGGVL</sequence>
<evidence type="ECO:0000256" key="2">
    <source>
        <dbReference type="ARBA" id="ARBA00022630"/>
    </source>
</evidence>
<evidence type="ECO:0000259" key="9">
    <source>
        <dbReference type="Pfam" id="PF07992"/>
    </source>
</evidence>
<protein>
    <recommendedName>
        <fullName evidence="7">Thioredoxin reductase</fullName>
        <ecNumber evidence="7">1.8.1.9</ecNumber>
    </recommendedName>
</protein>
<dbReference type="GO" id="GO:0005737">
    <property type="term" value="C:cytoplasm"/>
    <property type="evidence" value="ECO:0007669"/>
    <property type="project" value="InterPro"/>
</dbReference>
<keyword evidence="4 7" id="KW-0560">Oxidoreductase</keyword>
<dbReference type="InterPro" id="IPR008255">
    <property type="entry name" value="Pyr_nucl-diS_OxRdtase_2_AS"/>
</dbReference>
<dbReference type="NCBIfam" id="TIGR01292">
    <property type="entry name" value="TRX_reduct"/>
    <property type="match status" value="1"/>
</dbReference>
<comment type="subunit">
    <text evidence="7">Homodimer.</text>
</comment>
<evidence type="ECO:0000256" key="3">
    <source>
        <dbReference type="ARBA" id="ARBA00022827"/>
    </source>
</evidence>
<dbReference type="GO" id="GO:0004791">
    <property type="term" value="F:thioredoxin-disulfide reductase (NADPH) activity"/>
    <property type="evidence" value="ECO:0007669"/>
    <property type="project" value="UniProtKB-UniRule"/>
</dbReference>
<comment type="similarity">
    <text evidence="1 7">Belongs to the class-II pyridine nucleotide-disulfide oxidoreductase family.</text>
</comment>
<keyword evidence="8" id="KW-0521">NADP</keyword>
<keyword evidence="6 7" id="KW-0676">Redox-active center</keyword>